<dbReference type="Gene3D" id="3.40.630.30">
    <property type="match status" value="1"/>
</dbReference>
<dbReference type="Pfam" id="PF00583">
    <property type="entry name" value="Acetyltransf_1"/>
    <property type="match status" value="1"/>
</dbReference>
<evidence type="ECO:0000313" key="2">
    <source>
        <dbReference type="EMBL" id="SEF15837.1"/>
    </source>
</evidence>
<evidence type="ECO:0000313" key="3">
    <source>
        <dbReference type="Proteomes" id="UP000181980"/>
    </source>
</evidence>
<dbReference type="Proteomes" id="UP000181980">
    <property type="component" value="Unassembled WGS sequence"/>
</dbReference>
<reference evidence="3" key="1">
    <citation type="submission" date="2016-10" db="EMBL/GenBank/DDBJ databases">
        <authorList>
            <person name="Varghese N."/>
            <person name="Submissions S."/>
        </authorList>
    </citation>
    <scope>NUCLEOTIDE SEQUENCE [LARGE SCALE GENOMIC DNA]</scope>
    <source>
        <strain evidence="3">DSM 45237</strain>
    </source>
</reference>
<organism evidence="2 3">
    <name type="scientific">Jiangella alba</name>
    <dbReference type="NCBI Taxonomy" id="561176"/>
    <lineage>
        <taxon>Bacteria</taxon>
        <taxon>Bacillati</taxon>
        <taxon>Actinomycetota</taxon>
        <taxon>Actinomycetes</taxon>
        <taxon>Jiangellales</taxon>
        <taxon>Jiangellaceae</taxon>
        <taxon>Jiangella</taxon>
    </lineage>
</organism>
<accession>A0A1H5PS68</accession>
<evidence type="ECO:0000259" key="1">
    <source>
        <dbReference type="PROSITE" id="PS51186"/>
    </source>
</evidence>
<name>A0A1H5PS68_9ACTN</name>
<keyword evidence="3" id="KW-1185">Reference proteome</keyword>
<dbReference type="RefSeq" id="WP_069109095.1">
    <property type="nucleotide sequence ID" value="NZ_FNUC01000004.1"/>
</dbReference>
<sequence length="133" mass="14638">MTTFEWRGPFTNAEANALHADAFDHRPFDDDWHAQLDRHSVGWVTARADGDLVGFVNVVWDGLVHAFIQDTAVAGRAQRQGIGVGLIAVARDNARAAGCEWLHVDFADHLRSFYFDACGFSPTNAGLIQLKGE</sequence>
<protein>
    <submittedName>
        <fullName evidence="2">Acetyltransferase (GNAT) family protein</fullName>
    </submittedName>
</protein>
<dbReference type="PROSITE" id="PS51186">
    <property type="entry name" value="GNAT"/>
    <property type="match status" value="1"/>
</dbReference>
<dbReference type="CDD" id="cd04301">
    <property type="entry name" value="NAT_SF"/>
    <property type="match status" value="1"/>
</dbReference>
<dbReference type="AlphaFoldDB" id="A0A1H5PS68"/>
<feature type="domain" description="N-acetyltransferase" evidence="1">
    <location>
        <begin position="1"/>
        <end position="133"/>
    </location>
</feature>
<proteinExistence type="predicted"/>
<dbReference type="EMBL" id="FNUC01000004">
    <property type="protein sequence ID" value="SEF15837.1"/>
    <property type="molecule type" value="Genomic_DNA"/>
</dbReference>
<dbReference type="STRING" id="561176.SAMN04488561_5095"/>
<dbReference type="InterPro" id="IPR016181">
    <property type="entry name" value="Acyl_CoA_acyltransferase"/>
</dbReference>
<keyword evidence="2" id="KW-0808">Transferase</keyword>
<dbReference type="GO" id="GO:0016747">
    <property type="term" value="F:acyltransferase activity, transferring groups other than amino-acyl groups"/>
    <property type="evidence" value="ECO:0007669"/>
    <property type="project" value="InterPro"/>
</dbReference>
<gene>
    <name evidence="2" type="ORF">SAMN04488561_5095</name>
</gene>
<dbReference type="SUPFAM" id="SSF55729">
    <property type="entry name" value="Acyl-CoA N-acyltransferases (Nat)"/>
    <property type="match status" value="1"/>
</dbReference>
<dbReference type="OrthoDB" id="4549080at2"/>
<dbReference type="InterPro" id="IPR000182">
    <property type="entry name" value="GNAT_dom"/>
</dbReference>